<keyword evidence="2" id="KW-0808">Transferase</keyword>
<dbReference type="InterPro" id="IPR029044">
    <property type="entry name" value="Nucleotide-diphossugar_trans"/>
</dbReference>
<sequence length="283" mass="32514">MVVVLYNMTYLESSTIKSLNELLASEIFSEIKNILIFDNSEQAAEPRGLDERFSYYHSFQNVGLAQAYNYALSQCSAETKWLVTLDQDTVLTHHYLKELIRTAAKAANSVVALAPVVTDNTQQISPVRSDTLRPLHSTLPQENQTYSQNIMVINSATALRISFLQKIGGYNLDFSLDYLDHWLSWKIFIEHKQIHILKTALQHQLSVLNYADQMSIFRYQSILQAEKCYYSLYETKLFTQYRRQLFLRGCKQCLTGNFTYSKETFKFFISGGNNGNKSTKAGE</sequence>
<dbReference type="SUPFAM" id="SSF53448">
    <property type="entry name" value="Nucleotide-diphospho-sugar transferases"/>
    <property type="match status" value="1"/>
</dbReference>
<dbReference type="RefSeq" id="WP_311800260.1">
    <property type="nucleotide sequence ID" value="NZ_JARPYS010000001.1"/>
</dbReference>
<organism evidence="2 3">
    <name type="scientific">Enterococcus dongliensis</name>
    <dbReference type="NCBI Taxonomy" id="2559925"/>
    <lineage>
        <taxon>Bacteria</taxon>
        <taxon>Bacillati</taxon>
        <taxon>Bacillota</taxon>
        <taxon>Bacilli</taxon>
        <taxon>Lactobacillales</taxon>
        <taxon>Enterococcaceae</taxon>
        <taxon>Enterococcus</taxon>
    </lineage>
</organism>
<gene>
    <name evidence="2" type="ORF">P7D36_01350</name>
</gene>
<protein>
    <submittedName>
        <fullName evidence="2">Glycosyltransferase</fullName>
        <ecNumber evidence="2">2.4.-.-</ecNumber>
    </submittedName>
</protein>
<dbReference type="GO" id="GO:0016757">
    <property type="term" value="F:glycosyltransferase activity"/>
    <property type="evidence" value="ECO:0007669"/>
    <property type="project" value="UniProtKB-KW"/>
</dbReference>
<name>A0AAW8THB5_9ENTE</name>
<accession>A0AAW8THB5</accession>
<proteinExistence type="predicted"/>
<feature type="domain" description="Glycosyltransferase 2-like" evidence="1">
    <location>
        <begin position="3"/>
        <end position="167"/>
    </location>
</feature>
<keyword evidence="2" id="KW-0328">Glycosyltransferase</keyword>
<dbReference type="EC" id="2.4.-.-" evidence="2"/>
<dbReference type="AlphaFoldDB" id="A0AAW8THB5"/>
<dbReference type="EMBL" id="JARPYT010000001">
    <property type="protein sequence ID" value="MDT2636158.1"/>
    <property type="molecule type" value="Genomic_DNA"/>
</dbReference>
<dbReference type="Gene3D" id="3.90.550.10">
    <property type="entry name" value="Spore Coat Polysaccharide Biosynthesis Protein SpsA, Chain A"/>
    <property type="match status" value="1"/>
</dbReference>
<evidence type="ECO:0000313" key="2">
    <source>
        <dbReference type="EMBL" id="MDT2636158.1"/>
    </source>
</evidence>
<dbReference type="Pfam" id="PF00535">
    <property type="entry name" value="Glycos_transf_2"/>
    <property type="match status" value="1"/>
</dbReference>
<dbReference type="Proteomes" id="UP001245561">
    <property type="component" value="Unassembled WGS sequence"/>
</dbReference>
<comment type="caution">
    <text evidence="2">The sequence shown here is derived from an EMBL/GenBank/DDBJ whole genome shotgun (WGS) entry which is preliminary data.</text>
</comment>
<evidence type="ECO:0000259" key="1">
    <source>
        <dbReference type="Pfam" id="PF00535"/>
    </source>
</evidence>
<evidence type="ECO:0000313" key="3">
    <source>
        <dbReference type="Proteomes" id="UP001245561"/>
    </source>
</evidence>
<dbReference type="InterPro" id="IPR001173">
    <property type="entry name" value="Glyco_trans_2-like"/>
</dbReference>
<reference evidence="2" key="1">
    <citation type="submission" date="2023-03" db="EMBL/GenBank/DDBJ databases">
        <authorList>
            <person name="Shen W."/>
            <person name="Cai J."/>
        </authorList>
    </citation>
    <scope>NUCLEOTIDE SEQUENCE</scope>
    <source>
        <strain evidence="2">P55-2</strain>
    </source>
</reference>